<organism evidence="2 3">
    <name type="scientific">Blepharisma stoltei</name>
    <dbReference type="NCBI Taxonomy" id="1481888"/>
    <lineage>
        <taxon>Eukaryota</taxon>
        <taxon>Sar</taxon>
        <taxon>Alveolata</taxon>
        <taxon>Ciliophora</taxon>
        <taxon>Postciliodesmatophora</taxon>
        <taxon>Heterotrichea</taxon>
        <taxon>Heterotrichida</taxon>
        <taxon>Blepharismidae</taxon>
        <taxon>Blepharisma</taxon>
    </lineage>
</organism>
<keyword evidence="1" id="KW-0812">Transmembrane</keyword>
<name>A0AAU9IAB7_9CILI</name>
<protein>
    <submittedName>
        <fullName evidence="2">Uncharacterized protein</fullName>
    </submittedName>
</protein>
<evidence type="ECO:0000313" key="2">
    <source>
        <dbReference type="EMBL" id="CAG9311386.1"/>
    </source>
</evidence>
<dbReference type="AlphaFoldDB" id="A0AAU9IAB7"/>
<evidence type="ECO:0000313" key="3">
    <source>
        <dbReference type="Proteomes" id="UP001162131"/>
    </source>
</evidence>
<feature type="transmembrane region" description="Helical" evidence="1">
    <location>
        <begin position="55"/>
        <end position="78"/>
    </location>
</feature>
<gene>
    <name evidence="2" type="ORF">BSTOLATCC_MIC3676</name>
</gene>
<comment type="caution">
    <text evidence="2">The sequence shown here is derived from an EMBL/GenBank/DDBJ whole genome shotgun (WGS) entry which is preliminary data.</text>
</comment>
<sequence>MPRFTWTQLMTWERDALRQRVPLEIQGLIPREVLPNNRYLILSGVTFERNGQKVIFNNIAMMRIGFFSFFFLAGYQVLREQKWGWEMEQENHNLEFDNTVYPKLSCNMVPYHESVVAFP</sequence>
<dbReference type="EMBL" id="CAJZBQ010000004">
    <property type="protein sequence ID" value="CAG9311386.1"/>
    <property type="molecule type" value="Genomic_DNA"/>
</dbReference>
<evidence type="ECO:0000256" key="1">
    <source>
        <dbReference type="SAM" id="Phobius"/>
    </source>
</evidence>
<reference evidence="2" key="1">
    <citation type="submission" date="2021-09" db="EMBL/GenBank/DDBJ databases">
        <authorList>
            <consortium name="AG Swart"/>
            <person name="Singh M."/>
            <person name="Singh A."/>
            <person name="Seah K."/>
            <person name="Emmerich C."/>
        </authorList>
    </citation>
    <scope>NUCLEOTIDE SEQUENCE</scope>
    <source>
        <strain evidence="2">ATCC30299</strain>
    </source>
</reference>
<dbReference type="Proteomes" id="UP001162131">
    <property type="component" value="Unassembled WGS sequence"/>
</dbReference>
<proteinExistence type="predicted"/>
<keyword evidence="3" id="KW-1185">Reference proteome</keyword>
<accession>A0AAU9IAB7</accession>
<keyword evidence="1" id="KW-1133">Transmembrane helix</keyword>
<keyword evidence="1" id="KW-0472">Membrane</keyword>